<accession>A0ACC6L041</accession>
<organism evidence="1 2">
    <name type="scientific">Pedobacter africanus</name>
    <dbReference type="NCBI Taxonomy" id="151894"/>
    <lineage>
        <taxon>Bacteria</taxon>
        <taxon>Pseudomonadati</taxon>
        <taxon>Bacteroidota</taxon>
        <taxon>Sphingobacteriia</taxon>
        <taxon>Sphingobacteriales</taxon>
        <taxon>Sphingobacteriaceae</taxon>
        <taxon>Pedobacter</taxon>
    </lineage>
</organism>
<dbReference type="Proteomes" id="UP001246858">
    <property type="component" value="Unassembled WGS sequence"/>
</dbReference>
<gene>
    <name evidence="1" type="ORF">J2X78_003415</name>
</gene>
<protein>
    <submittedName>
        <fullName evidence="1">TonB-linked SusC/RagA family outer membrane protein</fullName>
    </submittedName>
</protein>
<evidence type="ECO:0000313" key="2">
    <source>
        <dbReference type="Proteomes" id="UP001246858"/>
    </source>
</evidence>
<sequence>MRLTIVIMTMLLMQVSARSTAQKVSLSENNTSILQVFNLLRSQTGYDFLYSDEILKLAKPVTLYVKDKPLADVLNSIFEKQELVYVLKNKAVIVSKREAGFFDALKNYLARIDVAGKVLDESGKPLPGATVKVKNENRLVITGADGSFMLRGIDEKAILVISYLGYKTKEVSVKPQLIISIEPENANLEEVGVISTGYQKIKKDQLTGAASNMNEEQYQQRVAVTGNFLESLEGKVPGLVYNSQTGELTIRGVSTFDAVKKPLIVLDGFPTEIDLRTINPNDIVSVNVLRDAAAASIYGVRASNGVIIVETRRGKSGKAVFNLRSTYAIQNKPDFSYLNYAPANEFVQLQVDKFNIEKRNYSSFSKTNPVQEIMWGLTRLDFSNPLLTQAQADAKLKDLGSYDNLKEYEKLFYQKRQAQNVNLDVSGGNERNTYMLGLNYVREQPVTRRSESQQFILNMANTFKFSERFNFDFKGTYTNYTDKSGNIPDYNDFFPYERLADANGSALPVSLMPNRAATGRNIGPALNQQLMGLGLYDAFYYPYRELTSNTNTAKGSTIRLQGRLNAKITNWLSVDVGGNYENQNVILDKLSLEDSYKVRNMLNMSALKDDSGRAVFKNMTKGDILSKTNQKLSNYTLRGQLNLNHRLNNNHDFSGIFGVEQKNTLNKAYLTSFFGYDSQTLVSGPIDMNALNAVFSPAFSQYGVGYIFGPKTYFNQSEDDRRFMSYYGQGTYIFNGKYVATGSFRIDQSNLFGVDPKFRNKPLWSAGLNWRLGEEEFIRKYDWIQSLQLRAATGSNGNIPVTQGGKFLLLENGLNTLLDVAVPYTSILSPENQSLRWETTRNYNLGLDYTLWRGRLSGSVDWYLKKSTDVFGEFDADPTLGFNQYQANTASIQNKGIEFLFNTLNIKSSRFQWRTQLTASLNNNKVLSVKATEFDYSDEIASGNRPVQGMPIGALYSYNYGGLNEKGQPFVYDKNGNRKIIDYSYSGGSSIDVTINDMIYNGATVPKYVLGLNNQFGLGAFDLSFLFMYYGGHVMRVEPPDPNNVGSFNSNPVKGSSNYWRKAGDEQHTRMPGFVRASTLAPGYYPSSALYGYTFASEFVRKADYIRLRDVVLTYHAKATFLKKAGLSNTQLRFQAQNVFRYTFSGNDIDPEAINPATGIRKLETQPFYSLTFSTNF</sequence>
<proteinExistence type="predicted"/>
<comment type="caution">
    <text evidence="1">The sequence shown here is derived from an EMBL/GenBank/DDBJ whole genome shotgun (WGS) entry which is preliminary data.</text>
</comment>
<name>A0ACC6L041_9SPHI</name>
<evidence type="ECO:0000313" key="1">
    <source>
        <dbReference type="EMBL" id="MDR6784841.1"/>
    </source>
</evidence>
<keyword evidence="2" id="KW-1185">Reference proteome</keyword>
<reference evidence="1" key="1">
    <citation type="submission" date="2023-07" db="EMBL/GenBank/DDBJ databases">
        <title>Sorghum-associated microbial communities from plants grown in Nebraska, USA.</title>
        <authorList>
            <person name="Schachtman D."/>
        </authorList>
    </citation>
    <scope>NUCLEOTIDE SEQUENCE</scope>
    <source>
        <strain evidence="1">2697</strain>
    </source>
</reference>
<dbReference type="EMBL" id="JAVDTF010000003">
    <property type="protein sequence ID" value="MDR6784841.1"/>
    <property type="molecule type" value="Genomic_DNA"/>
</dbReference>